<organism evidence="1 2">
    <name type="scientific">Pseudosporangium ferrugineum</name>
    <dbReference type="NCBI Taxonomy" id="439699"/>
    <lineage>
        <taxon>Bacteria</taxon>
        <taxon>Bacillati</taxon>
        <taxon>Actinomycetota</taxon>
        <taxon>Actinomycetes</taxon>
        <taxon>Micromonosporales</taxon>
        <taxon>Micromonosporaceae</taxon>
        <taxon>Pseudosporangium</taxon>
    </lineage>
</organism>
<proteinExistence type="predicted"/>
<dbReference type="OrthoDB" id="2989479at2"/>
<name>A0A2T0RMT0_9ACTN</name>
<protein>
    <submittedName>
        <fullName evidence="1">Uncharacterized protein</fullName>
    </submittedName>
</protein>
<dbReference type="AlphaFoldDB" id="A0A2T0RMT0"/>
<accession>A0A2T0RMT0</accession>
<evidence type="ECO:0000313" key="1">
    <source>
        <dbReference type="EMBL" id="PRY22437.1"/>
    </source>
</evidence>
<keyword evidence="2" id="KW-1185">Reference proteome</keyword>
<dbReference type="RefSeq" id="WP_106129985.1">
    <property type="nucleotide sequence ID" value="NZ_PVZG01000017.1"/>
</dbReference>
<dbReference type="EMBL" id="PVZG01000017">
    <property type="protein sequence ID" value="PRY22437.1"/>
    <property type="molecule type" value="Genomic_DNA"/>
</dbReference>
<evidence type="ECO:0000313" key="2">
    <source>
        <dbReference type="Proteomes" id="UP000239209"/>
    </source>
</evidence>
<sequence length="94" mass="10388">MADDDFTITLTHDQALILSDWLHTMLMGDTPEFDALVNRDPAVWSPVYAISGALETTLVEVFKPDYLDLVAAARERLLDSLGEIGRPPNNTTQA</sequence>
<gene>
    <name evidence="1" type="ORF">CLV70_117141</name>
</gene>
<dbReference type="Proteomes" id="UP000239209">
    <property type="component" value="Unassembled WGS sequence"/>
</dbReference>
<comment type="caution">
    <text evidence="1">The sequence shown here is derived from an EMBL/GenBank/DDBJ whole genome shotgun (WGS) entry which is preliminary data.</text>
</comment>
<reference evidence="1 2" key="1">
    <citation type="submission" date="2018-03" db="EMBL/GenBank/DDBJ databases">
        <title>Genomic Encyclopedia of Archaeal and Bacterial Type Strains, Phase II (KMG-II): from individual species to whole genera.</title>
        <authorList>
            <person name="Goeker M."/>
        </authorList>
    </citation>
    <scope>NUCLEOTIDE SEQUENCE [LARGE SCALE GENOMIC DNA]</scope>
    <source>
        <strain evidence="1 2">DSM 45348</strain>
    </source>
</reference>